<accession>W8F288</accession>
<evidence type="ECO:0000313" key="2">
    <source>
        <dbReference type="Proteomes" id="UP000019423"/>
    </source>
</evidence>
<keyword evidence="2" id="KW-1185">Reference proteome</keyword>
<dbReference type="EMBL" id="CP007145">
    <property type="protein sequence ID" value="AHJ99038.1"/>
    <property type="molecule type" value="Genomic_DNA"/>
</dbReference>
<gene>
    <name evidence="1" type="ORF">Hsw_3443</name>
</gene>
<dbReference type="PATRIC" id="fig|1227739.3.peg.3602"/>
<name>W8F288_9BACT</name>
<proteinExistence type="predicted"/>
<dbReference type="AlphaFoldDB" id="W8F288"/>
<reference evidence="1 2" key="1">
    <citation type="submission" date="2014-01" db="EMBL/GenBank/DDBJ databases">
        <title>Complete genome sequence of ionizing-radiation resistance bacterium Hymenobacter swuensis DY53.</title>
        <authorList>
            <person name="Jung J.-H."/>
            <person name="Jeong S.-W."/>
            <person name="Joe M.-H."/>
            <person name="Cho y.-j."/>
            <person name="Kim M.-K."/>
            <person name="Lim S.-Y."/>
        </authorList>
    </citation>
    <scope>NUCLEOTIDE SEQUENCE [LARGE SCALE GENOMIC DNA]</scope>
    <source>
        <strain evidence="1 2">DY53</strain>
    </source>
</reference>
<sequence>MLTGDIRETHLARHKLNNETHQEIESYLCKHKQKELPYTS</sequence>
<dbReference type="Proteomes" id="UP000019423">
    <property type="component" value="Chromosome"/>
</dbReference>
<protein>
    <submittedName>
        <fullName evidence="1">Uncharacterized protein</fullName>
    </submittedName>
</protein>
<dbReference type="KEGG" id="hsw:Hsw_3443"/>
<evidence type="ECO:0000313" key="1">
    <source>
        <dbReference type="EMBL" id="AHJ99038.1"/>
    </source>
</evidence>
<organism evidence="1 2">
    <name type="scientific">Hymenobacter swuensis DY53</name>
    <dbReference type="NCBI Taxonomy" id="1227739"/>
    <lineage>
        <taxon>Bacteria</taxon>
        <taxon>Pseudomonadati</taxon>
        <taxon>Bacteroidota</taxon>
        <taxon>Cytophagia</taxon>
        <taxon>Cytophagales</taxon>
        <taxon>Hymenobacteraceae</taxon>
        <taxon>Hymenobacter</taxon>
    </lineage>
</organism>
<dbReference type="HOGENOM" id="CLU_3290859_0_0_10"/>